<dbReference type="Gene3D" id="3.30.930.10">
    <property type="entry name" value="Bira Bifunctional Protein, Domain 2"/>
    <property type="match status" value="1"/>
</dbReference>
<dbReference type="NCBIfam" id="TIGR00472">
    <property type="entry name" value="pheT_bact"/>
    <property type="match status" value="1"/>
</dbReference>
<dbReference type="EC" id="6.1.1.20" evidence="4"/>
<dbReference type="InterPro" id="IPR020825">
    <property type="entry name" value="Phe-tRNA_synthase-like_B3/B4"/>
</dbReference>
<dbReference type="SMART" id="SM00896">
    <property type="entry name" value="FDX-ACB"/>
    <property type="match status" value="1"/>
</dbReference>
<comment type="similarity">
    <text evidence="2">Belongs to the phenylalanyl-tRNA synthetase beta subunit family. Type 1 subfamily.</text>
</comment>
<dbReference type="GO" id="GO:0003723">
    <property type="term" value="F:RNA binding"/>
    <property type="evidence" value="ECO:0007669"/>
    <property type="project" value="InterPro"/>
</dbReference>
<dbReference type="GO" id="GO:0005524">
    <property type="term" value="F:ATP binding"/>
    <property type="evidence" value="ECO:0007669"/>
    <property type="project" value="UniProtKB-KW"/>
</dbReference>
<dbReference type="AlphaFoldDB" id="A0A1F6B0F7"/>
<keyword evidence="9" id="KW-0460">Magnesium</keyword>
<evidence type="ECO:0000256" key="10">
    <source>
        <dbReference type="ARBA" id="ARBA00022917"/>
    </source>
</evidence>
<evidence type="ECO:0000259" key="15">
    <source>
        <dbReference type="PROSITE" id="PS51483"/>
    </source>
</evidence>
<evidence type="ECO:0000256" key="5">
    <source>
        <dbReference type="ARBA" id="ARBA00022598"/>
    </source>
</evidence>
<dbReference type="InterPro" id="IPR041616">
    <property type="entry name" value="PheRS_beta_core"/>
</dbReference>
<gene>
    <name evidence="16" type="ORF">A3A63_01710</name>
</gene>
<dbReference type="Pfam" id="PF17759">
    <property type="entry name" value="tRNA_synthFbeta"/>
    <property type="match status" value="1"/>
</dbReference>
<comment type="cofactor">
    <cofactor evidence="1">
        <name>Mg(2+)</name>
        <dbReference type="ChEBI" id="CHEBI:18420"/>
    </cofactor>
</comment>
<comment type="catalytic activity">
    <reaction evidence="13">
        <text>tRNA(Phe) + L-phenylalanine + ATP = L-phenylalanyl-tRNA(Phe) + AMP + diphosphate + H(+)</text>
        <dbReference type="Rhea" id="RHEA:19413"/>
        <dbReference type="Rhea" id="RHEA-COMP:9668"/>
        <dbReference type="Rhea" id="RHEA-COMP:9699"/>
        <dbReference type="ChEBI" id="CHEBI:15378"/>
        <dbReference type="ChEBI" id="CHEBI:30616"/>
        <dbReference type="ChEBI" id="CHEBI:33019"/>
        <dbReference type="ChEBI" id="CHEBI:58095"/>
        <dbReference type="ChEBI" id="CHEBI:78442"/>
        <dbReference type="ChEBI" id="CHEBI:78531"/>
        <dbReference type="ChEBI" id="CHEBI:456215"/>
        <dbReference type="EC" id="6.1.1.20"/>
    </reaction>
</comment>
<dbReference type="Proteomes" id="UP000176450">
    <property type="component" value="Unassembled WGS sequence"/>
</dbReference>
<dbReference type="SMART" id="SM00874">
    <property type="entry name" value="B5"/>
    <property type="match status" value="1"/>
</dbReference>
<accession>A0A1F6B0F7</accession>
<name>A0A1F6B0F7_9BACT</name>
<keyword evidence="8" id="KW-0067">ATP-binding</keyword>
<dbReference type="InterPro" id="IPR036690">
    <property type="entry name" value="Fdx_antiC-bd_sf"/>
</dbReference>
<evidence type="ECO:0000259" key="14">
    <source>
        <dbReference type="PROSITE" id="PS51447"/>
    </source>
</evidence>
<evidence type="ECO:0000256" key="7">
    <source>
        <dbReference type="ARBA" id="ARBA00022741"/>
    </source>
</evidence>
<dbReference type="GO" id="GO:0006432">
    <property type="term" value="P:phenylalanyl-tRNA aminoacylation"/>
    <property type="evidence" value="ECO:0007669"/>
    <property type="project" value="InterPro"/>
</dbReference>
<feature type="domain" description="B5" evidence="15">
    <location>
        <begin position="295"/>
        <end position="370"/>
    </location>
</feature>
<comment type="subunit">
    <text evidence="3">Tetramer of two alpha and two beta subunits.</text>
</comment>
<keyword evidence="7" id="KW-0547">Nucleotide-binding</keyword>
<sequence length="674" mass="76309">MNILIPDSWLREFLKTKATPKQIKEYLSLCGPSVERINTIDKETVYDIEITSNRVDSYSVYGIAREAAAILPKFNISATVLPLIHQKPPVYPKAPLALRVEDPKGFCRRVLAVKLSNSTLKSSPSWLIKRLELVGQRPVNNIVDVTNYIMWEVGHPLHAFDYDRLVEKKIIIREAKKGEKVVTLDKKSHTMVGGELVFDDGTGTIIDVPGVMGTSNTVVTPETKNVLLFIENSDPAKIRYTSMTHAIRTQAAVINEKDPDPELAKIAMDRALMLAAKLTGGVIATALLDRYPQPFQSHHVMLARTKLDSYMGLPLPDAQILQILTALGFQGEITNTHISVSVPSFRRDIEIDVDIIEEIARIYGYHTIATKLPEGEPPVVTPDRTLTWEEEIKNRLRDWGFTETYTYSMISESQMDEFGLNKKKAYKIVNPLSNEWVYMRPDLLPSMLQAIKENLNYRANLQFFELSQRYEYRDNTIPVEKPTLLVAWAGKPPQKDTVPIDPKGLAEAIFSLFGIAKYQSLDRNDMMPIMHDGIYETHFALGKYGAINTVSPTVLSRLGIKQPVTLLELQFDLLVRHANQTREYHPIPKYPPITEDLSFTIVPQTDAAMMIETLRNQHRLIVSVSLLDSYNNNRTFHITYRDPDKTLTVDDIKPIREKLIAIAETKFGATLNAL</sequence>
<dbReference type="InterPro" id="IPR045060">
    <property type="entry name" value="Phe-tRNA-ligase_IIc_bsu"/>
</dbReference>
<dbReference type="Pfam" id="PF03483">
    <property type="entry name" value="B3_4"/>
    <property type="match status" value="1"/>
</dbReference>
<keyword evidence="10" id="KW-0648">Protein biosynthesis</keyword>
<evidence type="ECO:0000256" key="2">
    <source>
        <dbReference type="ARBA" id="ARBA00008653"/>
    </source>
</evidence>
<evidence type="ECO:0000256" key="13">
    <source>
        <dbReference type="ARBA" id="ARBA00049255"/>
    </source>
</evidence>
<keyword evidence="11" id="KW-0030">Aminoacyl-tRNA synthetase</keyword>
<keyword evidence="5 16" id="KW-0436">Ligase</keyword>
<dbReference type="GO" id="GO:0004826">
    <property type="term" value="F:phenylalanine-tRNA ligase activity"/>
    <property type="evidence" value="ECO:0007669"/>
    <property type="project" value="UniProtKB-EC"/>
</dbReference>
<evidence type="ECO:0000256" key="11">
    <source>
        <dbReference type="ARBA" id="ARBA00023146"/>
    </source>
</evidence>
<dbReference type="InterPro" id="IPR005147">
    <property type="entry name" value="tRNA_synthase_B5-dom"/>
</dbReference>
<dbReference type="InterPro" id="IPR005121">
    <property type="entry name" value="Fdx_antiC-bd"/>
</dbReference>
<dbReference type="EMBL" id="MFJX01000040">
    <property type="protein sequence ID" value="OGG30415.1"/>
    <property type="molecule type" value="Genomic_DNA"/>
</dbReference>
<evidence type="ECO:0000256" key="9">
    <source>
        <dbReference type="ARBA" id="ARBA00022842"/>
    </source>
</evidence>
<dbReference type="PROSITE" id="PS51483">
    <property type="entry name" value="B5"/>
    <property type="match status" value="1"/>
</dbReference>
<evidence type="ECO:0000256" key="12">
    <source>
        <dbReference type="ARBA" id="ARBA00033189"/>
    </source>
</evidence>
<comment type="caution">
    <text evidence="16">The sequence shown here is derived from an EMBL/GenBank/DDBJ whole genome shotgun (WGS) entry which is preliminary data.</text>
</comment>
<organism evidence="16 17">
    <name type="scientific">Candidatus Gottesmanbacteria bacterium RIFCSPLOWO2_01_FULL_46_9</name>
    <dbReference type="NCBI Taxonomy" id="1798394"/>
    <lineage>
        <taxon>Bacteria</taxon>
        <taxon>Candidatus Gottesmaniibacteriota</taxon>
    </lineage>
</organism>
<dbReference type="InterPro" id="IPR045864">
    <property type="entry name" value="aa-tRNA-synth_II/BPL/LPL"/>
</dbReference>
<dbReference type="GO" id="GO:0000287">
    <property type="term" value="F:magnesium ion binding"/>
    <property type="evidence" value="ECO:0007669"/>
    <property type="project" value="InterPro"/>
</dbReference>
<dbReference type="SMART" id="SM00873">
    <property type="entry name" value="B3_4"/>
    <property type="match status" value="1"/>
</dbReference>
<evidence type="ECO:0000313" key="17">
    <source>
        <dbReference type="Proteomes" id="UP000176450"/>
    </source>
</evidence>
<dbReference type="Gene3D" id="3.30.70.380">
    <property type="entry name" value="Ferrodoxin-fold anticodon-binding domain"/>
    <property type="match status" value="1"/>
</dbReference>
<proteinExistence type="inferred from homology"/>
<protein>
    <recommendedName>
        <fullName evidence="4">phenylalanine--tRNA ligase</fullName>
        <ecNumber evidence="4">6.1.1.20</ecNumber>
    </recommendedName>
    <alternativeName>
        <fullName evidence="12">Phenylalanyl-tRNA synthetase beta subunit</fullName>
    </alternativeName>
</protein>
<dbReference type="Gene3D" id="3.30.56.10">
    <property type="match status" value="2"/>
</dbReference>
<dbReference type="GO" id="GO:0009328">
    <property type="term" value="C:phenylalanine-tRNA ligase complex"/>
    <property type="evidence" value="ECO:0007669"/>
    <property type="project" value="TreeGrafter"/>
</dbReference>
<dbReference type="SUPFAM" id="SSF56037">
    <property type="entry name" value="PheT/TilS domain"/>
    <property type="match status" value="1"/>
</dbReference>
<evidence type="ECO:0000256" key="4">
    <source>
        <dbReference type="ARBA" id="ARBA00012814"/>
    </source>
</evidence>
<dbReference type="PROSITE" id="PS51447">
    <property type="entry name" value="FDX_ACB"/>
    <property type="match status" value="1"/>
</dbReference>
<evidence type="ECO:0000256" key="8">
    <source>
        <dbReference type="ARBA" id="ARBA00022840"/>
    </source>
</evidence>
<evidence type="ECO:0000256" key="6">
    <source>
        <dbReference type="ARBA" id="ARBA00022723"/>
    </source>
</evidence>
<dbReference type="PANTHER" id="PTHR10947">
    <property type="entry name" value="PHENYLALANYL-TRNA SYNTHETASE BETA CHAIN AND LEUCINE-RICH REPEAT-CONTAINING PROTEIN 47"/>
    <property type="match status" value="1"/>
</dbReference>
<dbReference type="InterPro" id="IPR009061">
    <property type="entry name" value="DNA-bd_dom_put_sf"/>
</dbReference>
<dbReference type="Pfam" id="PF03484">
    <property type="entry name" value="B5"/>
    <property type="match status" value="1"/>
</dbReference>
<dbReference type="Gene3D" id="3.50.40.10">
    <property type="entry name" value="Phenylalanyl-trna Synthetase, Chain B, domain 3"/>
    <property type="match status" value="1"/>
</dbReference>
<dbReference type="SUPFAM" id="SSF55681">
    <property type="entry name" value="Class II aaRS and biotin synthetases"/>
    <property type="match status" value="1"/>
</dbReference>
<dbReference type="Pfam" id="PF03147">
    <property type="entry name" value="FDX-ACB"/>
    <property type="match status" value="1"/>
</dbReference>
<dbReference type="SUPFAM" id="SSF54991">
    <property type="entry name" value="Anticodon-binding domain of PheRS"/>
    <property type="match status" value="1"/>
</dbReference>
<evidence type="ECO:0000256" key="1">
    <source>
        <dbReference type="ARBA" id="ARBA00001946"/>
    </source>
</evidence>
<reference evidence="16 17" key="1">
    <citation type="journal article" date="2016" name="Nat. Commun.">
        <title>Thousands of microbial genomes shed light on interconnected biogeochemical processes in an aquifer system.</title>
        <authorList>
            <person name="Anantharaman K."/>
            <person name="Brown C.T."/>
            <person name="Hug L.A."/>
            <person name="Sharon I."/>
            <person name="Castelle C.J."/>
            <person name="Probst A.J."/>
            <person name="Thomas B.C."/>
            <person name="Singh A."/>
            <person name="Wilkins M.J."/>
            <person name="Karaoz U."/>
            <person name="Brodie E.L."/>
            <person name="Williams K.H."/>
            <person name="Hubbard S.S."/>
            <person name="Banfield J.F."/>
        </authorList>
    </citation>
    <scope>NUCLEOTIDE SEQUENCE [LARGE SCALE GENOMIC DNA]</scope>
</reference>
<dbReference type="SUPFAM" id="SSF46955">
    <property type="entry name" value="Putative DNA-binding domain"/>
    <property type="match status" value="2"/>
</dbReference>
<dbReference type="InterPro" id="IPR004532">
    <property type="entry name" value="Phe-tRNA-ligase_IIc_bsu_bact"/>
</dbReference>
<keyword evidence="6" id="KW-0479">Metal-binding</keyword>
<feature type="domain" description="FDX-ACB" evidence="14">
    <location>
        <begin position="588"/>
        <end position="672"/>
    </location>
</feature>
<dbReference type="PANTHER" id="PTHR10947:SF0">
    <property type="entry name" value="PHENYLALANINE--TRNA LIGASE BETA SUBUNIT"/>
    <property type="match status" value="1"/>
</dbReference>
<evidence type="ECO:0000256" key="3">
    <source>
        <dbReference type="ARBA" id="ARBA00011209"/>
    </source>
</evidence>
<evidence type="ECO:0000313" key="16">
    <source>
        <dbReference type="EMBL" id="OGG30415.1"/>
    </source>
</evidence>
<dbReference type="InterPro" id="IPR005146">
    <property type="entry name" value="B3/B4_tRNA-bd"/>
</dbReference>